<dbReference type="AlphaFoldDB" id="W9CEP7"/>
<feature type="compositionally biased region" description="Basic and acidic residues" evidence="1">
    <location>
        <begin position="279"/>
        <end position="298"/>
    </location>
</feature>
<protein>
    <submittedName>
        <fullName evidence="2">Uncharacterized protein</fullName>
    </submittedName>
</protein>
<dbReference type="STRING" id="1432307.W9CEP7"/>
<dbReference type="OrthoDB" id="3539582at2759"/>
<comment type="caution">
    <text evidence="2">The sequence shown here is derived from an EMBL/GenBank/DDBJ whole genome shotgun (WGS) entry which is preliminary data.</text>
</comment>
<evidence type="ECO:0000256" key="1">
    <source>
        <dbReference type="SAM" id="MobiDB-lite"/>
    </source>
</evidence>
<sequence length="372" mass="42360">MSNNLPVIFKQKSAPEKITHDPLNIPGNLIHDDIDFQATYAYILSLREAPAQALGAWEEKTLAPAPTSVQPDGPYEPIAVHLEESIMRGYFPQLTPSTRAANAIWEESNLPMTTINLAKTVYFRFRSLQPSESMDIAPPAIVQSGFDSPESAEYKSILDLYLEKMAIVILERSEQIASSMVLANIRSNEFRQRCRSNMGNLALAMFFYKTVTDDQIYYIYGPIWSAIDFSFIRVSDTLPENPTLKENLQWDLRKFTKLGFASFASHFFENCLQRKALRRHDSQQMSETEKKALASKLEDENDGIAEDRDASANPKTEDQGNILFDAEEARNNFDRGRLKVLWHWKKAPYAKFMVFPETLPATATFKTSVDFE</sequence>
<organism evidence="2 3">
    <name type="scientific">Sclerotinia borealis (strain F-4128)</name>
    <dbReference type="NCBI Taxonomy" id="1432307"/>
    <lineage>
        <taxon>Eukaryota</taxon>
        <taxon>Fungi</taxon>
        <taxon>Dikarya</taxon>
        <taxon>Ascomycota</taxon>
        <taxon>Pezizomycotina</taxon>
        <taxon>Leotiomycetes</taxon>
        <taxon>Helotiales</taxon>
        <taxon>Sclerotiniaceae</taxon>
        <taxon>Sclerotinia</taxon>
    </lineage>
</organism>
<keyword evidence="3" id="KW-1185">Reference proteome</keyword>
<dbReference type="EMBL" id="AYSA01000256">
    <property type="protein sequence ID" value="ESZ94306.1"/>
    <property type="molecule type" value="Genomic_DNA"/>
</dbReference>
<dbReference type="HOGENOM" id="CLU_038063_0_0_1"/>
<feature type="region of interest" description="Disordered" evidence="1">
    <location>
        <begin position="279"/>
        <end position="317"/>
    </location>
</feature>
<name>W9CEP7_SCLBF</name>
<gene>
    <name evidence="2" type="ORF">SBOR_5302</name>
</gene>
<proteinExistence type="predicted"/>
<evidence type="ECO:0000313" key="2">
    <source>
        <dbReference type="EMBL" id="ESZ94306.1"/>
    </source>
</evidence>
<dbReference type="Proteomes" id="UP000019487">
    <property type="component" value="Unassembled WGS sequence"/>
</dbReference>
<evidence type="ECO:0000313" key="3">
    <source>
        <dbReference type="Proteomes" id="UP000019487"/>
    </source>
</evidence>
<reference evidence="2 3" key="1">
    <citation type="journal article" date="2014" name="Genome Announc.">
        <title>Draft genome sequence of Sclerotinia borealis, a psychrophilic plant pathogenic fungus.</title>
        <authorList>
            <person name="Mardanov A.V."/>
            <person name="Beletsky A.V."/>
            <person name="Kadnikov V.V."/>
            <person name="Ignatov A.N."/>
            <person name="Ravin N.V."/>
        </authorList>
    </citation>
    <scope>NUCLEOTIDE SEQUENCE [LARGE SCALE GENOMIC DNA]</scope>
    <source>
        <strain evidence="3">F-4157</strain>
    </source>
</reference>
<feature type="compositionally biased region" description="Basic and acidic residues" evidence="1">
    <location>
        <begin position="305"/>
        <end position="317"/>
    </location>
</feature>
<accession>W9CEP7</accession>